<dbReference type="PANTHER" id="PTHR38013">
    <property type="entry name" value="GLYCOPROTEIN/POLYSACCHARIDE METABOLISM"/>
    <property type="match status" value="1"/>
</dbReference>
<dbReference type="InterPro" id="IPR005184">
    <property type="entry name" value="DUF306_Meta_HslJ"/>
</dbReference>
<evidence type="ECO:0000313" key="2">
    <source>
        <dbReference type="EMBL" id="ABM57307.1"/>
    </source>
</evidence>
<dbReference type="PANTHER" id="PTHR38013:SF1">
    <property type="entry name" value="GLYCOPROTEIN_POLYSACCHARIDE METABOLISM"/>
    <property type="match status" value="1"/>
</dbReference>
<proteinExistence type="predicted"/>
<dbReference type="Proteomes" id="UP000000374">
    <property type="component" value="Chromosome"/>
</dbReference>
<keyword evidence="3" id="KW-1185">Reference proteome</keyword>
<dbReference type="KEGG" id="vei:Veis_1548"/>
<evidence type="ECO:0000313" key="3">
    <source>
        <dbReference type="Proteomes" id="UP000000374"/>
    </source>
</evidence>
<dbReference type="EMBL" id="CP000542">
    <property type="protein sequence ID" value="ABM57307.1"/>
    <property type="molecule type" value="Genomic_DNA"/>
</dbReference>
<dbReference type="InterPro" id="IPR038670">
    <property type="entry name" value="HslJ-like_sf"/>
</dbReference>
<reference evidence="3" key="1">
    <citation type="submission" date="2006-12" db="EMBL/GenBank/DDBJ databases">
        <title>Complete sequence of chromosome 1 of Verminephrobacter eiseniae EF01-2.</title>
        <authorList>
            <person name="Copeland A."/>
            <person name="Lucas S."/>
            <person name="Lapidus A."/>
            <person name="Barry K."/>
            <person name="Detter J.C."/>
            <person name="Glavina del Rio T."/>
            <person name="Dalin E."/>
            <person name="Tice H."/>
            <person name="Pitluck S."/>
            <person name="Chertkov O."/>
            <person name="Brettin T."/>
            <person name="Bruce D."/>
            <person name="Han C."/>
            <person name="Tapia R."/>
            <person name="Gilna P."/>
            <person name="Schmutz J."/>
            <person name="Larimer F."/>
            <person name="Land M."/>
            <person name="Hauser L."/>
            <person name="Kyrpides N."/>
            <person name="Kim E."/>
            <person name="Stahl D."/>
            <person name="Richardson P."/>
        </authorList>
    </citation>
    <scope>NUCLEOTIDE SEQUENCE [LARGE SCALE GENOMIC DNA]</scope>
    <source>
        <strain evidence="3">EF01-2</strain>
    </source>
</reference>
<dbReference type="Pfam" id="PF09619">
    <property type="entry name" value="YscW"/>
    <property type="match status" value="1"/>
</dbReference>
<gene>
    <name evidence="2" type="ordered locus">Veis_1548</name>
</gene>
<dbReference type="STRING" id="391735.Veis_1548"/>
<dbReference type="AlphaFoldDB" id="A1WI50"/>
<sequence length="305" mass="33149">MSRHRSSVGLRWPSKRIAALHRLPIRSVWAARCALRCAPMAARSLRHLIGGAALVCALLAGCASRPPAPDAVVSGVALTRERVLLPPEAVFEATLLDVTDPDRPPVVLGRQRRAPAGPAPYAIWIAYPSAHFLPQGRYEVRASVTLQGRLLLASNRRHPVPQAPAWRHVDVLLERLRPQPATQQAAVPLTLTHWRLVAIDAETLPRPAEGEVAPHLVLQAGEARATGSGGCNRFLADYALQDAQLRFGRLVSNIALCLRNGALEQRFFAALGAVHSFDQQGRQLLLRGAQGQPLLRLEAAETALR</sequence>
<dbReference type="Pfam" id="PF03724">
    <property type="entry name" value="META"/>
    <property type="match status" value="1"/>
</dbReference>
<organism evidence="2 3">
    <name type="scientific">Verminephrobacter eiseniae (strain EF01-2)</name>
    <dbReference type="NCBI Taxonomy" id="391735"/>
    <lineage>
        <taxon>Bacteria</taxon>
        <taxon>Pseudomonadati</taxon>
        <taxon>Pseudomonadota</taxon>
        <taxon>Betaproteobacteria</taxon>
        <taxon>Burkholderiales</taxon>
        <taxon>Comamonadaceae</taxon>
        <taxon>Verminephrobacter</taxon>
    </lineage>
</organism>
<dbReference type="eggNOG" id="COG3187">
    <property type="taxonomic scope" value="Bacteria"/>
</dbReference>
<dbReference type="HOGENOM" id="CLU_085265_0_0_4"/>
<dbReference type="Gene3D" id="2.40.128.270">
    <property type="match status" value="1"/>
</dbReference>
<feature type="domain" description="DUF306" evidence="1">
    <location>
        <begin position="188"/>
        <end position="297"/>
    </location>
</feature>
<protein>
    <recommendedName>
        <fullName evidence="1">DUF306 domain-containing protein</fullName>
    </recommendedName>
</protein>
<accession>A1WI50</accession>
<dbReference type="eggNOG" id="COG3126">
    <property type="taxonomic scope" value="Bacteria"/>
</dbReference>
<dbReference type="InterPro" id="IPR053196">
    <property type="entry name" value="Lipoprotein_YbaY-like"/>
</dbReference>
<dbReference type="InterPro" id="IPR039366">
    <property type="entry name" value="Pilotin"/>
</dbReference>
<name>A1WI50_VEREI</name>
<evidence type="ECO:0000259" key="1">
    <source>
        <dbReference type="Pfam" id="PF03724"/>
    </source>
</evidence>